<evidence type="ECO:0000256" key="3">
    <source>
        <dbReference type="ARBA" id="ARBA00022597"/>
    </source>
</evidence>
<comment type="caution">
    <text evidence="10">The sequence shown here is derived from an EMBL/GenBank/DDBJ whole genome shotgun (WGS) entry which is preliminary data.</text>
</comment>
<keyword evidence="2" id="KW-0597">Phosphoprotein</keyword>
<evidence type="ECO:0000313" key="10">
    <source>
        <dbReference type="EMBL" id="SES28217.1"/>
    </source>
</evidence>
<evidence type="ECO:0000256" key="6">
    <source>
        <dbReference type="ARBA" id="ARBA00022777"/>
    </source>
</evidence>
<dbReference type="InterPro" id="IPR003501">
    <property type="entry name" value="PTS_EIIB_2/3"/>
</dbReference>
<evidence type="ECO:0000313" key="11">
    <source>
        <dbReference type="Proteomes" id="UP000199318"/>
    </source>
</evidence>
<keyword evidence="6" id="KW-0418">Kinase</keyword>
<dbReference type="InterPro" id="IPR013012">
    <property type="entry name" value="PTS_EIIB_3"/>
</dbReference>
<sequence length="107" mass="11722">MRKALIICAAGMSSSMMASKTTEHFESKGHDIKVEAVSTGEGSNLIEDSDFDLFLISPQTKMYYDKMKQSGDRVGKPVINIPSQAYVPIPMGVEKLANLILEELPEA</sequence>
<dbReference type="STRING" id="1464123.SAMN05444126_1274"/>
<feature type="signal peptide" evidence="8">
    <location>
        <begin position="1"/>
        <end position="18"/>
    </location>
</feature>
<keyword evidence="3" id="KW-0762">Sugar transport</keyword>
<dbReference type="InterPro" id="IPR051819">
    <property type="entry name" value="PTS_sugar-specific_EIIB"/>
</dbReference>
<dbReference type="GO" id="GO:0009401">
    <property type="term" value="P:phosphoenolpyruvate-dependent sugar phosphotransferase system"/>
    <property type="evidence" value="ECO:0007669"/>
    <property type="project" value="UniProtKB-KW"/>
</dbReference>
<dbReference type="Pfam" id="PF02302">
    <property type="entry name" value="PTS_IIB"/>
    <property type="match status" value="1"/>
</dbReference>
<evidence type="ECO:0000256" key="5">
    <source>
        <dbReference type="ARBA" id="ARBA00022683"/>
    </source>
</evidence>
<accession>A0A1H9W3F6</accession>
<feature type="chain" id="PRO_5038486149" evidence="8">
    <location>
        <begin position="19"/>
        <end position="107"/>
    </location>
</feature>
<feature type="domain" description="PTS EIIB type-3" evidence="9">
    <location>
        <begin position="1"/>
        <end position="107"/>
    </location>
</feature>
<evidence type="ECO:0000256" key="7">
    <source>
        <dbReference type="PROSITE-ProRule" id="PRU00423"/>
    </source>
</evidence>
<dbReference type="GO" id="GO:0016301">
    <property type="term" value="F:kinase activity"/>
    <property type="evidence" value="ECO:0007669"/>
    <property type="project" value="UniProtKB-KW"/>
</dbReference>
<dbReference type="RefSeq" id="WP_093074326.1">
    <property type="nucleotide sequence ID" value="NZ_BJVE01000122.1"/>
</dbReference>
<evidence type="ECO:0000256" key="8">
    <source>
        <dbReference type="SAM" id="SignalP"/>
    </source>
</evidence>
<dbReference type="PANTHER" id="PTHR34581:SF2">
    <property type="entry name" value="PTS SYSTEM N,N'-DIACETYLCHITOBIOSE-SPECIFIC EIIB COMPONENT"/>
    <property type="match status" value="1"/>
</dbReference>
<gene>
    <name evidence="10" type="ORF">SAMN05444126_1274</name>
</gene>
<evidence type="ECO:0000256" key="2">
    <source>
        <dbReference type="ARBA" id="ARBA00022553"/>
    </source>
</evidence>
<proteinExistence type="predicted"/>
<reference evidence="11" key="1">
    <citation type="submission" date="2016-10" db="EMBL/GenBank/DDBJ databases">
        <authorList>
            <person name="de Groot N.N."/>
        </authorList>
    </citation>
    <scope>NUCLEOTIDE SEQUENCE [LARGE SCALE GENOMIC DNA]</scope>
    <source>
        <strain evidence="11">10nlg</strain>
    </source>
</reference>
<dbReference type="Proteomes" id="UP000199318">
    <property type="component" value="Unassembled WGS sequence"/>
</dbReference>
<dbReference type="GO" id="GO:0008982">
    <property type="term" value="F:protein-N(PI)-phosphohistidine-sugar phosphotransferase activity"/>
    <property type="evidence" value="ECO:0007669"/>
    <property type="project" value="InterPro"/>
</dbReference>
<evidence type="ECO:0000259" key="9">
    <source>
        <dbReference type="PROSITE" id="PS51100"/>
    </source>
</evidence>
<keyword evidence="11" id="KW-1185">Reference proteome</keyword>
<dbReference type="PANTHER" id="PTHR34581">
    <property type="entry name" value="PTS SYSTEM N,N'-DIACETYLCHITOBIOSE-SPECIFIC EIIB COMPONENT"/>
    <property type="match status" value="1"/>
</dbReference>
<name>A0A1H9W3F6_9BACI</name>
<dbReference type="SUPFAM" id="SSF52794">
    <property type="entry name" value="PTS system IIB component-like"/>
    <property type="match status" value="1"/>
</dbReference>
<dbReference type="PROSITE" id="PS51100">
    <property type="entry name" value="PTS_EIIB_TYPE_3"/>
    <property type="match status" value="1"/>
</dbReference>
<keyword evidence="4" id="KW-0808">Transferase</keyword>
<evidence type="ECO:0000256" key="1">
    <source>
        <dbReference type="ARBA" id="ARBA00022448"/>
    </source>
</evidence>
<evidence type="ECO:0000256" key="4">
    <source>
        <dbReference type="ARBA" id="ARBA00022679"/>
    </source>
</evidence>
<organism evidence="10 11">
    <name type="scientific">Salisediminibacterium halotolerans</name>
    <dbReference type="NCBI Taxonomy" id="517425"/>
    <lineage>
        <taxon>Bacteria</taxon>
        <taxon>Bacillati</taxon>
        <taxon>Bacillota</taxon>
        <taxon>Bacilli</taxon>
        <taxon>Bacillales</taxon>
        <taxon>Bacillaceae</taxon>
        <taxon>Salisediminibacterium</taxon>
    </lineage>
</organism>
<keyword evidence="8" id="KW-0732">Signal</keyword>
<feature type="modified residue" description="Phosphocysteine; by EIIA" evidence="7">
    <location>
        <position position="8"/>
    </location>
</feature>
<dbReference type="OrthoDB" id="9808134at2"/>
<dbReference type="InterPro" id="IPR036095">
    <property type="entry name" value="PTS_EIIB-like_sf"/>
</dbReference>
<keyword evidence="1" id="KW-0813">Transport</keyword>
<dbReference type="AlphaFoldDB" id="A0A1H9W3F6"/>
<protein>
    <submittedName>
        <fullName evidence="10">PTS system, cellobiose-specific IIB component</fullName>
    </submittedName>
</protein>
<dbReference type="NCBIfam" id="NF007155">
    <property type="entry name" value="PRK09590.1"/>
    <property type="match status" value="1"/>
</dbReference>
<keyword evidence="5" id="KW-0598">Phosphotransferase system</keyword>
<dbReference type="Gene3D" id="3.40.50.2300">
    <property type="match status" value="1"/>
</dbReference>
<dbReference type="EMBL" id="FOGV01000027">
    <property type="protein sequence ID" value="SES28217.1"/>
    <property type="molecule type" value="Genomic_DNA"/>
</dbReference>